<gene>
    <name evidence="2" type="ORF">RLTM_03456</name>
</gene>
<name>H7GF04_9DEIN</name>
<feature type="transmembrane region" description="Helical" evidence="1">
    <location>
        <begin position="115"/>
        <end position="138"/>
    </location>
</feature>
<keyword evidence="3" id="KW-1185">Reference proteome</keyword>
<sequence length="224" mass="22997">MDPPHLVPGGVGAELVKLPPKALPAGEALPGVGEVGLGGDAVAGQADGAILPPLSLLTLSSATLGPVDAFADWLFVTLWVLGVLLTLLPFVPATLVILFGALVHELLVGFRELSLGTWLGLGALALLAMLLDNVAALVGARRYGAGRAGLWGAFLGGVLGLFFGVVGVLVLPFLLAWLFEYLSGRRPEEALRAAWGTLVGLMGGVVAKALVHMAMGVLVLRAIF</sequence>
<evidence type="ECO:0008006" key="4">
    <source>
        <dbReference type="Google" id="ProtNLM"/>
    </source>
</evidence>
<protein>
    <recommendedName>
        <fullName evidence="4">DUF456 domain-containing protein</fullName>
    </recommendedName>
</protein>
<dbReference type="PATRIC" id="fig|456163.3.peg.505"/>
<dbReference type="PANTHER" id="PTHR39165">
    <property type="entry name" value="IG HYPOTHETICAL 17883"/>
    <property type="match status" value="1"/>
</dbReference>
<evidence type="ECO:0000313" key="2">
    <source>
        <dbReference type="EMBL" id="EIA39751.1"/>
    </source>
</evidence>
<feature type="transmembrane region" description="Helical" evidence="1">
    <location>
        <begin position="150"/>
        <end position="178"/>
    </location>
</feature>
<feature type="transmembrane region" description="Helical" evidence="1">
    <location>
        <begin position="198"/>
        <end position="220"/>
    </location>
</feature>
<feature type="transmembrane region" description="Helical" evidence="1">
    <location>
        <begin position="73"/>
        <end position="103"/>
    </location>
</feature>
<proteinExistence type="predicted"/>
<keyword evidence="1" id="KW-0472">Membrane</keyword>
<evidence type="ECO:0000256" key="1">
    <source>
        <dbReference type="SAM" id="Phobius"/>
    </source>
</evidence>
<dbReference type="PANTHER" id="PTHR39165:SF1">
    <property type="entry name" value="DUF456 DOMAIN-CONTAINING PROTEIN"/>
    <property type="match status" value="1"/>
</dbReference>
<dbReference type="Proteomes" id="UP000053186">
    <property type="component" value="Unassembled WGS sequence"/>
</dbReference>
<evidence type="ECO:0000313" key="3">
    <source>
        <dbReference type="Proteomes" id="UP000053186"/>
    </source>
</evidence>
<accession>H7GF04</accession>
<reference evidence="2 3" key="1">
    <citation type="journal article" date="2012" name="J. Bacteriol.">
        <title>Draft genome sequence of Thermus sp. strain RL, isolated from a hot water spring located atop the Himalayan ranges at Manikaran, India.</title>
        <authorList>
            <person name="Dwivedi V."/>
            <person name="Sangwan N."/>
            <person name="Nigam A."/>
            <person name="Garg N."/>
            <person name="Niharika N."/>
            <person name="Khurana P."/>
            <person name="Khurana J.P."/>
            <person name="Lal R."/>
        </authorList>
    </citation>
    <scope>NUCLEOTIDE SEQUENCE [LARGE SCALE GENOMIC DNA]</scope>
    <source>
        <strain evidence="2 3">RL</strain>
    </source>
</reference>
<keyword evidence="1" id="KW-0812">Transmembrane</keyword>
<dbReference type="AlphaFoldDB" id="H7GF04"/>
<dbReference type="InterPro" id="IPR007403">
    <property type="entry name" value="DUF456"/>
</dbReference>
<organism evidence="2 3">
    <name type="scientific">Thermus parvatiensis</name>
    <dbReference type="NCBI Taxonomy" id="456163"/>
    <lineage>
        <taxon>Bacteria</taxon>
        <taxon>Thermotogati</taxon>
        <taxon>Deinococcota</taxon>
        <taxon>Deinococci</taxon>
        <taxon>Thermales</taxon>
        <taxon>Thermaceae</taxon>
        <taxon>Thermus</taxon>
    </lineage>
</organism>
<comment type="caution">
    <text evidence="2">The sequence shown here is derived from an EMBL/GenBank/DDBJ whole genome shotgun (WGS) entry which is preliminary data.</text>
</comment>
<keyword evidence="1" id="KW-1133">Transmembrane helix</keyword>
<dbReference type="EMBL" id="AIJQ01000003">
    <property type="protein sequence ID" value="EIA39751.1"/>
    <property type="molecule type" value="Genomic_DNA"/>
</dbReference>
<dbReference type="Pfam" id="PF04306">
    <property type="entry name" value="DUF456"/>
    <property type="match status" value="1"/>
</dbReference>